<evidence type="ECO:0000256" key="2">
    <source>
        <dbReference type="ARBA" id="ARBA00022692"/>
    </source>
</evidence>
<keyword evidence="2 5" id="KW-0812">Transmembrane</keyword>
<dbReference type="PANTHER" id="PTHR35814:SF1">
    <property type="entry name" value="GLUTATHIONE S-TRANSFERASE-RELATED"/>
    <property type="match status" value="1"/>
</dbReference>
<evidence type="ECO:0000256" key="5">
    <source>
        <dbReference type="SAM" id="Phobius"/>
    </source>
</evidence>
<dbReference type="EMBL" id="QGLF01000001">
    <property type="protein sequence ID" value="PWR23340.1"/>
    <property type="molecule type" value="Genomic_DNA"/>
</dbReference>
<organism evidence="6 7">
    <name type="scientific">Zavarzinia compransoris</name>
    <dbReference type="NCBI Taxonomy" id="1264899"/>
    <lineage>
        <taxon>Bacteria</taxon>
        <taxon>Pseudomonadati</taxon>
        <taxon>Pseudomonadota</taxon>
        <taxon>Alphaproteobacteria</taxon>
        <taxon>Rhodospirillales</taxon>
        <taxon>Zavarziniaceae</taxon>
        <taxon>Zavarzinia</taxon>
    </lineage>
</organism>
<proteinExistence type="predicted"/>
<reference evidence="7" key="1">
    <citation type="submission" date="2018-05" db="EMBL/GenBank/DDBJ databases">
        <title>Zavarzinia sp. HR-AS.</title>
        <authorList>
            <person name="Lee Y."/>
            <person name="Jeon C.O."/>
        </authorList>
    </citation>
    <scope>NUCLEOTIDE SEQUENCE [LARGE SCALE GENOMIC DNA]</scope>
    <source>
        <strain evidence="7">DSM 1231</strain>
    </source>
</reference>
<dbReference type="OrthoDB" id="7619858at2"/>
<comment type="subcellular location">
    <subcellularLocation>
        <location evidence="1">Membrane</location>
    </subcellularLocation>
</comment>
<dbReference type="InterPro" id="IPR023352">
    <property type="entry name" value="MAPEG-like_dom_sf"/>
</dbReference>
<gene>
    <name evidence="6" type="ORF">DKG75_01870</name>
</gene>
<dbReference type="Proteomes" id="UP000246077">
    <property type="component" value="Unassembled WGS sequence"/>
</dbReference>
<evidence type="ECO:0000256" key="1">
    <source>
        <dbReference type="ARBA" id="ARBA00004370"/>
    </source>
</evidence>
<feature type="transmembrane region" description="Helical" evidence="5">
    <location>
        <begin position="172"/>
        <end position="194"/>
    </location>
</feature>
<keyword evidence="7" id="KW-1185">Reference proteome</keyword>
<protein>
    <recommendedName>
        <fullName evidence="8">Glutathione S-transferase</fullName>
    </recommendedName>
</protein>
<evidence type="ECO:0000256" key="3">
    <source>
        <dbReference type="ARBA" id="ARBA00022989"/>
    </source>
</evidence>
<dbReference type="SUPFAM" id="SSF161084">
    <property type="entry name" value="MAPEG domain-like"/>
    <property type="match status" value="1"/>
</dbReference>
<keyword evidence="4 5" id="KW-0472">Membrane</keyword>
<dbReference type="InterPro" id="IPR001129">
    <property type="entry name" value="Membr-assoc_MAPEG"/>
</dbReference>
<dbReference type="AlphaFoldDB" id="A0A317EAZ7"/>
<dbReference type="PANTHER" id="PTHR35814">
    <property type="match status" value="1"/>
</dbReference>
<sequence>MWGRGAAMGVTFKQFRRPIRGRAAGGFVARRELRLPSGRGAADPSRHREFEGRGGHMTDPVTAVLASPPHWTLLYAGLNGLLSFALAFRVGLQRMRANVIFGAGDDPGLQRAIRAHGNNVEYVPLALVLIGFLEVAGQPGWLVHALGAALFLGRALHAFGLSMTEEGSPGRLYGILLTWIVLAVASTWSVIAAVI</sequence>
<keyword evidence="3 5" id="KW-1133">Transmembrane helix</keyword>
<evidence type="ECO:0000256" key="4">
    <source>
        <dbReference type="ARBA" id="ARBA00023136"/>
    </source>
</evidence>
<comment type="caution">
    <text evidence="6">The sequence shown here is derived from an EMBL/GenBank/DDBJ whole genome shotgun (WGS) entry which is preliminary data.</text>
</comment>
<dbReference type="Pfam" id="PF01124">
    <property type="entry name" value="MAPEG"/>
    <property type="match status" value="1"/>
</dbReference>
<name>A0A317EAZ7_9PROT</name>
<dbReference type="Gene3D" id="1.20.120.550">
    <property type="entry name" value="Membrane associated eicosanoid/glutathione metabolism-like domain"/>
    <property type="match status" value="1"/>
</dbReference>
<feature type="transmembrane region" description="Helical" evidence="5">
    <location>
        <begin position="119"/>
        <end position="135"/>
    </location>
</feature>
<evidence type="ECO:0008006" key="8">
    <source>
        <dbReference type="Google" id="ProtNLM"/>
    </source>
</evidence>
<feature type="transmembrane region" description="Helical" evidence="5">
    <location>
        <begin position="73"/>
        <end position="92"/>
    </location>
</feature>
<evidence type="ECO:0000313" key="7">
    <source>
        <dbReference type="Proteomes" id="UP000246077"/>
    </source>
</evidence>
<accession>A0A317EAZ7</accession>
<evidence type="ECO:0000313" key="6">
    <source>
        <dbReference type="EMBL" id="PWR23340.1"/>
    </source>
</evidence>
<dbReference type="GO" id="GO:0016020">
    <property type="term" value="C:membrane"/>
    <property type="evidence" value="ECO:0007669"/>
    <property type="project" value="UniProtKB-SubCell"/>
</dbReference>